<keyword evidence="2" id="KW-1185">Reference proteome</keyword>
<evidence type="ECO:0000313" key="2">
    <source>
        <dbReference type="Proteomes" id="UP000241480"/>
    </source>
</evidence>
<dbReference type="EMBL" id="MG250486">
    <property type="protein sequence ID" value="AUE23383.1"/>
    <property type="molecule type" value="Genomic_DNA"/>
</dbReference>
<sequence>MSDQISNSNHCIVFSERDWPSESLRGMYYHRSCISCGKEYIGPKREIFCFICENSKKDVDNETGNL</sequence>
<proteinExistence type="predicted"/>
<name>A0A2H4YGX3_9CAUD</name>
<protein>
    <submittedName>
        <fullName evidence="1">Uncharacterized protein</fullName>
    </submittedName>
</protein>
<gene>
    <name evidence="1" type="ORF">Ro1_00157</name>
</gene>
<organism evidence="1 2">
    <name type="scientific">Raoultella phage Ro1</name>
    <dbReference type="NCBI Taxonomy" id="2053702"/>
    <lineage>
        <taxon>Viruses</taxon>
        <taxon>Duplodnaviria</taxon>
        <taxon>Heunggongvirae</taxon>
        <taxon>Uroviricota</taxon>
        <taxon>Caudoviricetes</taxon>
        <taxon>Vequintavirinae</taxon>
        <taxon>Mydovirus</taxon>
        <taxon>Mydovirus Ro1</taxon>
    </lineage>
</organism>
<reference evidence="1 2" key="1">
    <citation type="submission" date="2017-10" db="EMBL/GenBank/DDBJ databases">
        <title>Antibacterial composition for extension of chilled fish shelf life and decreasing of risk of food-borne infections, bacteriophage strains for its preparation.</title>
        <authorList>
            <person name="Zulkarneev E.R."/>
            <person name="Aleshkin A.V."/>
            <person name="Rubalsky O.V."/>
            <person name="Kiseleva I.A."/>
            <person name="Rubalskii E.O."/>
            <person name="Lebedev S.N."/>
        </authorList>
    </citation>
    <scope>NUCLEOTIDE SEQUENCE [LARGE SCALE GENOMIC DNA]</scope>
</reference>
<accession>A0A2H4YGX3</accession>
<evidence type="ECO:0000313" key="1">
    <source>
        <dbReference type="EMBL" id="AUE23383.1"/>
    </source>
</evidence>
<dbReference type="Proteomes" id="UP000241480">
    <property type="component" value="Segment"/>
</dbReference>